<dbReference type="OMA" id="YFCHGSS"/>
<dbReference type="AlphaFoldDB" id="A0A3B5QF62"/>
<dbReference type="InterPro" id="IPR036691">
    <property type="entry name" value="Endo/exonu/phosph_ase_sf"/>
</dbReference>
<reference evidence="1" key="4">
    <citation type="submission" date="2025-09" db="UniProtKB">
        <authorList>
            <consortium name="Ensembl"/>
        </authorList>
    </citation>
    <scope>IDENTIFICATION</scope>
    <source>
        <strain evidence="1">JP 163 A</strain>
    </source>
</reference>
<evidence type="ECO:0000313" key="2">
    <source>
        <dbReference type="Proteomes" id="UP000002852"/>
    </source>
</evidence>
<dbReference type="Proteomes" id="UP000002852">
    <property type="component" value="Unassembled WGS sequence"/>
</dbReference>
<reference evidence="1" key="3">
    <citation type="submission" date="2025-08" db="UniProtKB">
        <authorList>
            <consortium name="Ensembl"/>
        </authorList>
    </citation>
    <scope>IDENTIFICATION</scope>
    <source>
        <strain evidence="1">JP 163 A</strain>
    </source>
</reference>
<dbReference type="SUPFAM" id="SSF56219">
    <property type="entry name" value="DNase I-like"/>
    <property type="match status" value="1"/>
</dbReference>
<evidence type="ECO:0008006" key="3">
    <source>
        <dbReference type="Google" id="ProtNLM"/>
    </source>
</evidence>
<keyword evidence="2" id="KW-1185">Reference proteome</keyword>
<dbReference type="Gene3D" id="3.60.10.10">
    <property type="entry name" value="Endonuclease/exonuclease/phosphatase"/>
    <property type="match status" value="1"/>
</dbReference>
<dbReference type="InParanoid" id="A0A3B5QF62"/>
<accession>A0A3B5QF62</accession>
<proteinExistence type="predicted"/>
<dbReference type="Ensembl" id="ENSXMAT00000034034.1">
    <property type="protein sequence ID" value="ENSXMAP00000028865.1"/>
    <property type="gene ID" value="ENSXMAG00000022425.1"/>
</dbReference>
<name>A0A3B5QF62_XIPMA</name>
<evidence type="ECO:0000313" key="1">
    <source>
        <dbReference type="Ensembl" id="ENSXMAP00000028865.1"/>
    </source>
</evidence>
<dbReference type="GeneTree" id="ENSGT00940000177017"/>
<protein>
    <recommendedName>
        <fullName evidence="3">Endonuclease/exonuclease/phosphatase domain-containing protein</fullName>
    </recommendedName>
</protein>
<reference evidence="2" key="1">
    <citation type="submission" date="2012-01" db="EMBL/GenBank/DDBJ databases">
        <authorList>
            <person name="Walter R."/>
            <person name="Schartl M."/>
            <person name="Warren W."/>
        </authorList>
    </citation>
    <scope>NUCLEOTIDE SEQUENCE [LARGE SCALE GENOMIC DNA]</scope>
    <source>
        <strain evidence="2">JP 163 A</strain>
    </source>
</reference>
<reference evidence="2" key="2">
    <citation type="journal article" date="2013" name="Nat. Genet.">
        <title>The genome of the platyfish, Xiphophorus maculatus, provides insights into evolutionary adaptation and several complex traits.</title>
        <authorList>
            <person name="Schartl M."/>
            <person name="Walter R.B."/>
            <person name="Shen Y."/>
            <person name="Garcia T."/>
            <person name="Catchen J."/>
            <person name="Amores A."/>
            <person name="Braasch I."/>
            <person name="Chalopin D."/>
            <person name="Volff J.N."/>
            <person name="Lesch K.P."/>
            <person name="Bisazza A."/>
            <person name="Minx P."/>
            <person name="Hillier L."/>
            <person name="Wilson R.K."/>
            <person name="Fuerstenberg S."/>
            <person name="Boore J."/>
            <person name="Searle S."/>
            <person name="Postlethwait J.H."/>
            <person name="Warren W.C."/>
        </authorList>
    </citation>
    <scope>NUCLEOTIDE SEQUENCE [LARGE SCALE GENOMIC DNA]</scope>
    <source>
        <strain evidence="2">JP 163 A</strain>
    </source>
</reference>
<sequence>MFNLKSELPLICVNARGLRDLTKSKILFLFSYFCHGSSKSAGVAILLKNFQGQISSSKMDKNGHWLFLTVCSDNLILILLNIYGYNNLNQNKLLLEEITLNLDHLKSFYSTNNVVIGGDVQDEFYDKWPSKHNSCYPNKIFNNFCNEQNLVDVWHHLNPNCIKFSWFGSNSKTRLDHWLMTNELLTNEINSDISAAPLTDHKKILDIVQ</sequence>
<organism evidence="1 2">
    <name type="scientific">Xiphophorus maculatus</name>
    <name type="common">Southern platyfish</name>
    <name type="synonym">Platypoecilus maculatus</name>
    <dbReference type="NCBI Taxonomy" id="8083"/>
    <lineage>
        <taxon>Eukaryota</taxon>
        <taxon>Metazoa</taxon>
        <taxon>Chordata</taxon>
        <taxon>Craniata</taxon>
        <taxon>Vertebrata</taxon>
        <taxon>Euteleostomi</taxon>
        <taxon>Actinopterygii</taxon>
        <taxon>Neopterygii</taxon>
        <taxon>Teleostei</taxon>
        <taxon>Neoteleostei</taxon>
        <taxon>Acanthomorphata</taxon>
        <taxon>Ovalentaria</taxon>
        <taxon>Atherinomorphae</taxon>
        <taxon>Cyprinodontiformes</taxon>
        <taxon>Poeciliidae</taxon>
        <taxon>Poeciliinae</taxon>
        <taxon>Xiphophorus</taxon>
    </lineage>
</organism>